<dbReference type="Proteomes" id="UP000631653">
    <property type="component" value="Unassembled WGS sequence"/>
</dbReference>
<accession>A0ABX0JYE2</accession>
<feature type="transmembrane region" description="Helical" evidence="6">
    <location>
        <begin position="79"/>
        <end position="100"/>
    </location>
</feature>
<comment type="subcellular location">
    <subcellularLocation>
        <location evidence="1">Cell membrane</location>
        <topology evidence="1">Multi-pass membrane protein</topology>
    </subcellularLocation>
</comment>
<dbReference type="PANTHER" id="PTHR42709">
    <property type="entry name" value="ALKALINE PHOSPHATASE LIKE PROTEIN"/>
    <property type="match status" value="1"/>
</dbReference>
<keyword evidence="5 6" id="KW-0472">Membrane</keyword>
<evidence type="ECO:0000256" key="1">
    <source>
        <dbReference type="ARBA" id="ARBA00004651"/>
    </source>
</evidence>
<evidence type="ECO:0000259" key="7">
    <source>
        <dbReference type="Pfam" id="PF09335"/>
    </source>
</evidence>
<evidence type="ECO:0000313" key="8">
    <source>
        <dbReference type="EMBL" id="NHN88394.1"/>
    </source>
</evidence>
<gene>
    <name evidence="8" type="ORF">GOB81_07095</name>
</gene>
<feature type="transmembrane region" description="Helical" evidence="6">
    <location>
        <begin position="169"/>
        <end position="187"/>
    </location>
</feature>
<reference evidence="8 9" key="1">
    <citation type="journal article" date="2020" name="Int. J. Syst. Evol. Microbiol.">
        <title>Novel acetic acid bacteria from cider fermentations: Acetobacter conturbans sp. nov. and Acetobacter fallax sp. nov.</title>
        <authorList>
            <person name="Sombolestani A.S."/>
            <person name="Cleenwerck I."/>
            <person name="Cnockaert M."/>
            <person name="Borremans W."/>
            <person name="Wieme A.D."/>
            <person name="De Vuyst L."/>
            <person name="Vandamme P."/>
        </authorList>
    </citation>
    <scope>NUCLEOTIDE SEQUENCE [LARGE SCALE GENOMIC DNA]</scope>
    <source>
        <strain evidence="8 9">LMG 1627</strain>
    </source>
</reference>
<name>A0ABX0JYE2_9PROT</name>
<feature type="transmembrane region" description="Helical" evidence="6">
    <location>
        <begin position="137"/>
        <end position="157"/>
    </location>
</feature>
<proteinExistence type="predicted"/>
<protein>
    <submittedName>
        <fullName evidence="8">DedA family protein</fullName>
    </submittedName>
</protein>
<evidence type="ECO:0000313" key="9">
    <source>
        <dbReference type="Proteomes" id="UP000631653"/>
    </source>
</evidence>
<comment type="caution">
    <text evidence="8">The sequence shown here is derived from an EMBL/GenBank/DDBJ whole genome shotgun (WGS) entry which is preliminary data.</text>
</comment>
<organism evidence="8 9">
    <name type="scientific">Acetobacter conturbans</name>
    <dbReference type="NCBI Taxonomy" id="1737472"/>
    <lineage>
        <taxon>Bacteria</taxon>
        <taxon>Pseudomonadati</taxon>
        <taxon>Pseudomonadota</taxon>
        <taxon>Alphaproteobacteria</taxon>
        <taxon>Acetobacterales</taxon>
        <taxon>Acetobacteraceae</taxon>
        <taxon>Acetobacter</taxon>
    </lineage>
</organism>
<feature type="domain" description="VTT" evidence="7">
    <location>
        <begin position="68"/>
        <end position="184"/>
    </location>
</feature>
<feature type="transmembrane region" description="Helical" evidence="6">
    <location>
        <begin position="199"/>
        <end position="217"/>
    </location>
</feature>
<evidence type="ECO:0000256" key="2">
    <source>
        <dbReference type="ARBA" id="ARBA00022475"/>
    </source>
</evidence>
<keyword evidence="4 6" id="KW-1133">Transmembrane helix</keyword>
<evidence type="ECO:0000256" key="6">
    <source>
        <dbReference type="SAM" id="Phobius"/>
    </source>
</evidence>
<dbReference type="InterPro" id="IPR032816">
    <property type="entry name" value="VTT_dom"/>
</dbReference>
<evidence type="ECO:0000256" key="5">
    <source>
        <dbReference type="ARBA" id="ARBA00023136"/>
    </source>
</evidence>
<dbReference type="Pfam" id="PF09335">
    <property type="entry name" value="VTT_dom"/>
    <property type="match status" value="1"/>
</dbReference>
<keyword evidence="9" id="KW-1185">Reference proteome</keyword>
<evidence type="ECO:0000256" key="3">
    <source>
        <dbReference type="ARBA" id="ARBA00022692"/>
    </source>
</evidence>
<keyword evidence="3 6" id="KW-0812">Transmembrane</keyword>
<keyword evidence="2" id="KW-1003">Cell membrane</keyword>
<feature type="transmembrane region" description="Helical" evidence="6">
    <location>
        <begin position="39"/>
        <end position="58"/>
    </location>
</feature>
<sequence>MTPRVCRVDRSLSRRFLTGSSKLSGYVTLLHYLDTLMTHYGYGVIGVVVMLESMGLPLPAESILISSALYAATTHKLHIWGIVGAGVSGAIMGDNFGYLIGKECGFRLLHRYGRRVGLTPDRLLLGRYIFRKHGGSVVFFGRFIAVLRVFVALLAGANRMPWHTFLTHNALGGLCWAGGYTLAAYYLGHEAMQLSGPLAWVAIPLALVVGGTIMLFLKKNERRLTAEAMQAAKTDKRLIAGMEKELDVDGQN</sequence>
<dbReference type="PANTHER" id="PTHR42709:SF6">
    <property type="entry name" value="UNDECAPRENYL PHOSPHATE TRANSPORTER A"/>
    <property type="match status" value="1"/>
</dbReference>
<evidence type="ECO:0000256" key="4">
    <source>
        <dbReference type="ARBA" id="ARBA00022989"/>
    </source>
</evidence>
<dbReference type="InterPro" id="IPR051311">
    <property type="entry name" value="DedA_domain"/>
</dbReference>
<dbReference type="EMBL" id="WOSY01000005">
    <property type="protein sequence ID" value="NHN88394.1"/>
    <property type="molecule type" value="Genomic_DNA"/>
</dbReference>